<gene>
    <name evidence="2" type="ORF">G4V63_11360</name>
</gene>
<evidence type="ECO:0000313" key="2">
    <source>
        <dbReference type="EMBL" id="NGX95795.1"/>
    </source>
</evidence>
<dbReference type="AlphaFoldDB" id="A0A7C9VKL1"/>
<sequence length="54" mass="6056">MTTKKADPEAVKKAEAQKRKLDDELNEALEETFPASDPVKLTQPDPHAEPRPKD</sequence>
<dbReference type="EMBL" id="JAAMRR010000588">
    <property type="protein sequence ID" value="NGX95795.1"/>
    <property type="molecule type" value="Genomic_DNA"/>
</dbReference>
<accession>A0A7C9VKL1</accession>
<protein>
    <submittedName>
        <fullName evidence="2">Uncharacterized protein</fullName>
    </submittedName>
</protein>
<feature type="compositionally biased region" description="Basic and acidic residues" evidence="1">
    <location>
        <begin position="1"/>
        <end position="23"/>
    </location>
</feature>
<proteinExistence type="predicted"/>
<name>A0A7C9VKL1_9BRAD</name>
<evidence type="ECO:0000256" key="1">
    <source>
        <dbReference type="SAM" id="MobiDB-lite"/>
    </source>
</evidence>
<dbReference type="Proteomes" id="UP000480266">
    <property type="component" value="Unassembled WGS sequence"/>
</dbReference>
<comment type="caution">
    <text evidence="2">The sequence shown here is derived from an EMBL/GenBank/DDBJ whole genome shotgun (WGS) entry which is preliminary data.</text>
</comment>
<evidence type="ECO:0000313" key="3">
    <source>
        <dbReference type="Proteomes" id="UP000480266"/>
    </source>
</evidence>
<reference evidence="2" key="1">
    <citation type="submission" date="2020-02" db="EMBL/GenBank/DDBJ databases">
        <title>Draft genome sequence of Candidatus Afipia apatlaquensis IBT-C3, a potential strain for decolorization of textile dyes.</title>
        <authorList>
            <person name="Sanchez-Reyes A."/>
            <person name="Breton-Deval L."/>
            <person name="Mangelson H."/>
            <person name="Sanchez-Flores A."/>
        </authorList>
    </citation>
    <scope>NUCLEOTIDE SEQUENCE [LARGE SCALE GENOMIC DNA]</scope>
    <source>
        <strain evidence="2">IBT-C3</strain>
    </source>
</reference>
<keyword evidence="3" id="KW-1185">Reference proteome</keyword>
<organism evidence="2 3">
    <name type="scientific">Candidatus Afipia apatlaquensis</name>
    <dbReference type="NCBI Taxonomy" id="2712852"/>
    <lineage>
        <taxon>Bacteria</taxon>
        <taxon>Pseudomonadati</taxon>
        <taxon>Pseudomonadota</taxon>
        <taxon>Alphaproteobacteria</taxon>
        <taxon>Hyphomicrobiales</taxon>
        <taxon>Nitrobacteraceae</taxon>
        <taxon>Afipia</taxon>
    </lineage>
</organism>
<feature type="region of interest" description="Disordered" evidence="1">
    <location>
        <begin position="1"/>
        <end position="54"/>
    </location>
</feature>